<dbReference type="AlphaFoldDB" id="A0A1G2CQU8"/>
<evidence type="ECO:0000313" key="3">
    <source>
        <dbReference type="Proteomes" id="UP000178841"/>
    </source>
</evidence>
<keyword evidence="1" id="KW-0472">Membrane</keyword>
<reference evidence="2 3" key="1">
    <citation type="journal article" date="2016" name="Nat. Commun.">
        <title>Thousands of microbial genomes shed light on interconnected biogeochemical processes in an aquifer system.</title>
        <authorList>
            <person name="Anantharaman K."/>
            <person name="Brown C.T."/>
            <person name="Hug L.A."/>
            <person name="Sharon I."/>
            <person name="Castelle C.J."/>
            <person name="Probst A.J."/>
            <person name="Thomas B.C."/>
            <person name="Singh A."/>
            <person name="Wilkins M.J."/>
            <person name="Karaoz U."/>
            <person name="Brodie E.L."/>
            <person name="Williams K.H."/>
            <person name="Hubbard S.S."/>
            <person name="Banfield J.F."/>
        </authorList>
    </citation>
    <scope>NUCLEOTIDE SEQUENCE [LARGE SCALE GENOMIC DNA]</scope>
</reference>
<name>A0A1G2CQU8_9BACT</name>
<keyword evidence="1" id="KW-1133">Transmembrane helix</keyword>
<organism evidence="2 3">
    <name type="scientific">Candidatus Lloydbacteria bacterium RIFCSPHIGHO2_01_FULL_41_20</name>
    <dbReference type="NCBI Taxonomy" id="1798657"/>
    <lineage>
        <taxon>Bacteria</taxon>
        <taxon>Candidatus Lloydiibacteriota</taxon>
    </lineage>
</organism>
<accession>A0A1G2CQU8</accession>
<dbReference type="Proteomes" id="UP000178841">
    <property type="component" value="Unassembled WGS sequence"/>
</dbReference>
<evidence type="ECO:0000256" key="1">
    <source>
        <dbReference type="SAM" id="Phobius"/>
    </source>
</evidence>
<sequence length="114" mass="12958">MTTNLYYLVIATFFPYYLYENILKGDCMKSFFYVAFTSYANLLLLAKTSGEKVPAKGEKMELDFDNPDTEFIEGLWGKESAKGSFSFTVTGNTIMAKDFNGLPIIESQFAYEFP</sequence>
<comment type="caution">
    <text evidence="2">The sequence shown here is derived from an EMBL/GenBank/DDBJ whole genome shotgun (WGS) entry which is preliminary data.</text>
</comment>
<dbReference type="EMBL" id="MHLH01000015">
    <property type="protein sequence ID" value="OGZ03753.1"/>
    <property type="molecule type" value="Genomic_DNA"/>
</dbReference>
<protein>
    <submittedName>
        <fullName evidence="2">Uncharacterized protein</fullName>
    </submittedName>
</protein>
<evidence type="ECO:0000313" key="2">
    <source>
        <dbReference type="EMBL" id="OGZ03753.1"/>
    </source>
</evidence>
<keyword evidence="1" id="KW-0812">Transmembrane</keyword>
<proteinExistence type="predicted"/>
<gene>
    <name evidence="2" type="ORF">A2648_02245</name>
</gene>
<feature type="transmembrane region" description="Helical" evidence="1">
    <location>
        <begin position="6"/>
        <end position="23"/>
    </location>
</feature>
<dbReference type="STRING" id="1798657.A2648_02245"/>